<evidence type="ECO:0000256" key="11">
    <source>
        <dbReference type="ARBA" id="ARBA00023204"/>
    </source>
</evidence>
<evidence type="ECO:0000256" key="4">
    <source>
        <dbReference type="ARBA" id="ARBA00022741"/>
    </source>
</evidence>
<dbReference type="GO" id="GO:0016787">
    <property type="term" value="F:hydrolase activity"/>
    <property type="evidence" value="ECO:0007669"/>
    <property type="project" value="UniProtKB-KW"/>
</dbReference>
<dbReference type="GO" id="GO:0003678">
    <property type="term" value="F:DNA helicase activity"/>
    <property type="evidence" value="ECO:0007669"/>
    <property type="project" value="UniProtKB-EC"/>
</dbReference>
<dbReference type="EMBL" id="HBUF01543204">
    <property type="protein sequence ID" value="CAG6755861.1"/>
    <property type="molecule type" value="Transcribed_RNA"/>
</dbReference>
<keyword evidence="12" id="KW-0539">Nucleus</keyword>
<dbReference type="Pfam" id="PF17981">
    <property type="entry name" value="ADD_ATRX"/>
    <property type="match status" value="1"/>
</dbReference>
<keyword evidence="6" id="KW-0863">Zinc-finger</keyword>
<keyword evidence="9" id="KW-0067">ATP-binding</keyword>
<name>A0A8D9EJE6_9HEMI</name>
<dbReference type="CDD" id="cd11726">
    <property type="entry name" value="ADDz_ATRX"/>
    <property type="match status" value="1"/>
</dbReference>
<dbReference type="InterPro" id="IPR011011">
    <property type="entry name" value="Znf_FYVE_PHD"/>
</dbReference>
<comment type="subcellular location">
    <subcellularLocation>
        <location evidence="1">Nucleus</location>
    </subcellularLocation>
</comment>
<keyword evidence="7" id="KW-0378">Hydrolase</keyword>
<evidence type="ECO:0000259" key="15">
    <source>
        <dbReference type="PROSITE" id="PS51533"/>
    </source>
</evidence>
<feature type="region of interest" description="Disordered" evidence="14">
    <location>
        <begin position="26"/>
        <end position="58"/>
    </location>
</feature>
<accession>A0A8D9EJE6</accession>
<dbReference type="InterPro" id="IPR025766">
    <property type="entry name" value="ADD"/>
</dbReference>
<keyword evidence="5" id="KW-0227">DNA damage</keyword>
<feature type="region of interest" description="Disordered" evidence="14">
    <location>
        <begin position="373"/>
        <end position="406"/>
    </location>
</feature>
<feature type="domain" description="PHD-type" evidence="15">
    <location>
        <begin position="100"/>
        <end position="238"/>
    </location>
</feature>
<dbReference type="InterPro" id="IPR013083">
    <property type="entry name" value="Znf_RING/FYVE/PHD"/>
</dbReference>
<keyword evidence="10" id="KW-0238">DNA-binding</keyword>
<evidence type="ECO:0000256" key="5">
    <source>
        <dbReference type="ARBA" id="ARBA00022763"/>
    </source>
</evidence>
<dbReference type="SUPFAM" id="SSF57903">
    <property type="entry name" value="FYVE/PHD zinc finger"/>
    <property type="match status" value="1"/>
</dbReference>
<dbReference type="PROSITE" id="PS51533">
    <property type="entry name" value="ADD"/>
    <property type="match status" value="1"/>
</dbReference>
<dbReference type="GO" id="GO:0010468">
    <property type="term" value="P:regulation of gene expression"/>
    <property type="evidence" value="ECO:0007669"/>
    <property type="project" value="UniProtKB-ARBA"/>
</dbReference>
<dbReference type="GO" id="GO:0006281">
    <property type="term" value="P:DNA repair"/>
    <property type="evidence" value="ECO:0007669"/>
    <property type="project" value="UniProtKB-KW"/>
</dbReference>
<comment type="similarity">
    <text evidence="2">Belongs to the SNF2/RAD54 helicase family.</text>
</comment>
<evidence type="ECO:0000256" key="13">
    <source>
        <dbReference type="ARBA" id="ARBA00047995"/>
    </source>
</evidence>
<feature type="compositionally biased region" description="Polar residues" evidence="14">
    <location>
        <begin position="699"/>
        <end position="710"/>
    </location>
</feature>
<evidence type="ECO:0000256" key="1">
    <source>
        <dbReference type="ARBA" id="ARBA00004123"/>
    </source>
</evidence>
<protein>
    <submittedName>
        <fullName evidence="16">Transcriptional regulator ATRX</fullName>
    </submittedName>
</protein>
<evidence type="ECO:0000256" key="8">
    <source>
        <dbReference type="ARBA" id="ARBA00022833"/>
    </source>
</evidence>
<reference evidence="16" key="1">
    <citation type="submission" date="2021-05" db="EMBL/GenBank/DDBJ databases">
        <authorList>
            <person name="Alioto T."/>
            <person name="Alioto T."/>
            <person name="Gomez Garrido J."/>
        </authorList>
    </citation>
    <scope>NUCLEOTIDE SEQUENCE</scope>
</reference>
<evidence type="ECO:0000256" key="7">
    <source>
        <dbReference type="ARBA" id="ARBA00022801"/>
    </source>
</evidence>
<evidence type="ECO:0000313" key="16">
    <source>
        <dbReference type="EMBL" id="CAG6755861.1"/>
    </source>
</evidence>
<evidence type="ECO:0000256" key="6">
    <source>
        <dbReference type="ARBA" id="ARBA00022771"/>
    </source>
</evidence>
<dbReference type="GO" id="GO:0005634">
    <property type="term" value="C:nucleus"/>
    <property type="evidence" value="ECO:0007669"/>
    <property type="project" value="UniProtKB-SubCell"/>
</dbReference>
<evidence type="ECO:0000256" key="14">
    <source>
        <dbReference type="SAM" id="MobiDB-lite"/>
    </source>
</evidence>
<evidence type="ECO:0000256" key="3">
    <source>
        <dbReference type="ARBA" id="ARBA00022723"/>
    </source>
</evidence>
<dbReference type="PANTHER" id="PTHR46357">
    <property type="entry name" value="TRANSCRIPTIONAL REGULATOR ATRX"/>
    <property type="match status" value="1"/>
</dbReference>
<evidence type="ECO:0000256" key="10">
    <source>
        <dbReference type="ARBA" id="ARBA00023125"/>
    </source>
</evidence>
<evidence type="ECO:0000256" key="12">
    <source>
        <dbReference type="ARBA" id="ARBA00023242"/>
    </source>
</evidence>
<dbReference type="GO" id="GO:0031297">
    <property type="term" value="P:replication fork processing"/>
    <property type="evidence" value="ECO:0007669"/>
    <property type="project" value="TreeGrafter"/>
</dbReference>
<evidence type="ECO:0000256" key="2">
    <source>
        <dbReference type="ARBA" id="ARBA00007025"/>
    </source>
</evidence>
<dbReference type="GO" id="GO:0005721">
    <property type="term" value="C:pericentric heterochromatin"/>
    <property type="evidence" value="ECO:0007669"/>
    <property type="project" value="TreeGrafter"/>
</dbReference>
<dbReference type="Gene3D" id="3.30.40.10">
    <property type="entry name" value="Zinc/RING finger domain, C3HC4 (zinc finger)"/>
    <property type="match status" value="1"/>
</dbReference>
<keyword evidence="11" id="KW-0234">DNA repair</keyword>
<keyword evidence="4" id="KW-0547">Nucleotide-binding</keyword>
<feature type="compositionally biased region" description="Polar residues" evidence="14">
    <location>
        <begin position="641"/>
        <end position="655"/>
    </location>
</feature>
<dbReference type="PANTHER" id="PTHR46357:SF1">
    <property type="entry name" value="TRANSCRIPTIONAL REGULATOR ATRX"/>
    <property type="match status" value="1"/>
</dbReference>
<dbReference type="GO" id="GO:0008270">
    <property type="term" value="F:zinc ion binding"/>
    <property type="evidence" value="ECO:0007669"/>
    <property type="project" value="UniProtKB-KW"/>
</dbReference>
<feature type="compositionally biased region" description="Polar residues" evidence="14">
    <location>
        <begin position="42"/>
        <end position="56"/>
    </location>
</feature>
<dbReference type="GO" id="GO:0005524">
    <property type="term" value="F:ATP binding"/>
    <property type="evidence" value="ECO:0007669"/>
    <property type="project" value="UniProtKB-KW"/>
</dbReference>
<dbReference type="InterPro" id="IPR041430">
    <property type="entry name" value="ADD_ATRX"/>
</dbReference>
<keyword evidence="3" id="KW-0479">Metal-binding</keyword>
<keyword evidence="8" id="KW-0862">Zinc</keyword>
<dbReference type="AlphaFoldDB" id="A0A8D9EJE6"/>
<organism evidence="16">
    <name type="scientific">Cacopsylla melanoneura</name>
    <dbReference type="NCBI Taxonomy" id="428564"/>
    <lineage>
        <taxon>Eukaryota</taxon>
        <taxon>Metazoa</taxon>
        <taxon>Ecdysozoa</taxon>
        <taxon>Arthropoda</taxon>
        <taxon>Hexapoda</taxon>
        <taxon>Insecta</taxon>
        <taxon>Pterygota</taxon>
        <taxon>Neoptera</taxon>
        <taxon>Paraneoptera</taxon>
        <taxon>Hemiptera</taxon>
        <taxon>Sternorrhyncha</taxon>
        <taxon>Psylloidea</taxon>
        <taxon>Psyllidae</taxon>
        <taxon>Psyllinae</taxon>
        <taxon>Cacopsylla</taxon>
    </lineage>
</organism>
<dbReference type="InterPro" id="IPR052131">
    <property type="entry name" value="ATRX_domain-containing"/>
</dbReference>
<comment type="catalytic activity">
    <reaction evidence="13">
        <text>ATP + H2O = ADP + phosphate + H(+)</text>
        <dbReference type="Rhea" id="RHEA:13065"/>
        <dbReference type="ChEBI" id="CHEBI:15377"/>
        <dbReference type="ChEBI" id="CHEBI:15378"/>
        <dbReference type="ChEBI" id="CHEBI:30616"/>
        <dbReference type="ChEBI" id="CHEBI:43474"/>
        <dbReference type="ChEBI" id="CHEBI:456216"/>
        <dbReference type="EC" id="3.6.4.12"/>
    </reaction>
</comment>
<proteinExistence type="inferred from homology"/>
<dbReference type="GO" id="GO:0006338">
    <property type="term" value="P:chromatin remodeling"/>
    <property type="evidence" value="ECO:0007669"/>
    <property type="project" value="TreeGrafter"/>
</dbReference>
<feature type="region of interest" description="Disordered" evidence="14">
    <location>
        <begin position="594"/>
        <end position="625"/>
    </location>
</feature>
<dbReference type="GO" id="GO:0031490">
    <property type="term" value="F:chromatin DNA binding"/>
    <property type="evidence" value="ECO:0007669"/>
    <property type="project" value="TreeGrafter"/>
</dbReference>
<feature type="region of interest" description="Disordered" evidence="14">
    <location>
        <begin position="637"/>
        <end position="714"/>
    </location>
</feature>
<sequence>MADSDTEMGFDPAAFMQMDMDDAGTDYSGGVDVSADVDIGNESDTGAGSDQQTPTKNDGILKLKSFEDEKQFITLMELANGVQREEMDARAKHFDLSKYNSLTLIKQSYSHCTMCNGHVPIIVNKPDLFVGHPILKTLVCKKCCKFYGDGNFDRGDDGVDLYCRWCAEGGLLFCCSSCPNVFCKSCVKKNFGLPEVKKIDESDSWNCYVCEPKHLWGYRGMYATISQFLIDLKNTLPPDQRNADLSSCCVYNEEKKAYVKTQNKITSPYSPGVYIPQVKAKMGPPIILANTSTRSPVINHNIAPQEEDSGSQVNDFFSNGHFLEAALPPLPPPPLKTINPPAVNSLPRGSYILIRQQVPRQQLIRPKNLLALQATPPRMGPPALVRRTTPNILRPTTPGALRSPSNMVRMRTSTPQLRTSSSQSYVIRTPNNVSTLAKKPSSTPLAVPGQVLSSPAPSAEWFNNILDQAMLSADFYKDEIVKLKLNAMSVHRKNNINYSTDNSVLNTVRSLNWIMKSILEQGLDIRRSISKQYPKTESNQESVNMARLHKMKGAPFFNPQPASPIIASQTQKKQSFNSNLTVRPVAPAAVPYRAMNGKKSSSSDVVDLVSDDEDGAPVTPRQSTALTIYPVRTSLPAIQRTPLTPTPSNRLSIPAQTIKGSPGGRRGRRKKKMGSDDSDDDDYIPRANPVVMKKRKKSLNNSQTSPQSTLGPKLMVTNVRSLQPGKSPSPQPKSANNMSLNSYMNQVSEDVMAQVCQLDASASESSDIEEILPEPVRDPLEDDDKDDWITKNPTAYEKYCLQYDLVKDWYVGVKTMNCNETDGSIHRVVIVIT</sequence>
<evidence type="ECO:0000256" key="9">
    <source>
        <dbReference type="ARBA" id="ARBA00022840"/>
    </source>
</evidence>